<evidence type="ECO:0000256" key="4">
    <source>
        <dbReference type="ARBA" id="ARBA00022801"/>
    </source>
</evidence>
<dbReference type="GO" id="GO:0004519">
    <property type="term" value="F:endonuclease activity"/>
    <property type="evidence" value="ECO:0007669"/>
    <property type="project" value="UniProtKB-KW"/>
</dbReference>
<accession>X1TJN6</accession>
<dbReference type="GO" id="GO:0003729">
    <property type="term" value="F:mRNA binding"/>
    <property type="evidence" value="ECO:0007669"/>
    <property type="project" value="InterPro"/>
</dbReference>
<name>X1TJN6_9ZZZZ</name>
<evidence type="ECO:0000256" key="1">
    <source>
        <dbReference type="ARBA" id="ARBA00022649"/>
    </source>
</evidence>
<keyword evidence="3" id="KW-0255">Endonuclease</keyword>
<dbReference type="InterPro" id="IPR012933">
    <property type="entry name" value="HicA_mRNA_interferase"/>
</dbReference>
<gene>
    <name evidence="7" type="ORF">S12H4_41304</name>
</gene>
<evidence type="ECO:0008006" key="8">
    <source>
        <dbReference type="Google" id="ProtNLM"/>
    </source>
</evidence>
<proteinExistence type="predicted"/>
<evidence type="ECO:0000313" key="7">
    <source>
        <dbReference type="EMBL" id="GAJ05518.1"/>
    </source>
</evidence>
<keyword evidence="5" id="KW-0694">RNA-binding</keyword>
<evidence type="ECO:0000256" key="5">
    <source>
        <dbReference type="ARBA" id="ARBA00022884"/>
    </source>
</evidence>
<dbReference type="GO" id="GO:0016787">
    <property type="term" value="F:hydrolase activity"/>
    <property type="evidence" value="ECO:0007669"/>
    <property type="project" value="UniProtKB-KW"/>
</dbReference>
<comment type="caution">
    <text evidence="7">The sequence shown here is derived from an EMBL/GenBank/DDBJ whole genome shotgun (WGS) entry which is preliminary data.</text>
</comment>
<keyword evidence="2" id="KW-0540">Nuclease</keyword>
<keyword evidence="1" id="KW-1277">Toxin-antitoxin system</keyword>
<keyword evidence="4" id="KW-0378">Hydrolase</keyword>
<dbReference type="Pfam" id="PF07927">
    <property type="entry name" value="HicA_toxin"/>
    <property type="match status" value="1"/>
</dbReference>
<dbReference type="InterPro" id="IPR038570">
    <property type="entry name" value="HicA_sf"/>
</dbReference>
<dbReference type="AlphaFoldDB" id="X1TJN6"/>
<reference evidence="7" key="1">
    <citation type="journal article" date="2014" name="Front. Microbiol.">
        <title>High frequency of phylogenetically diverse reductive dehalogenase-homologous genes in deep subseafloor sedimentary metagenomes.</title>
        <authorList>
            <person name="Kawai M."/>
            <person name="Futagami T."/>
            <person name="Toyoda A."/>
            <person name="Takaki Y."/>
            <person name="Nishi S."/>
            <person name="Hori S."/>
            <person name="Arai W."/>
            <person name="Tsubouchi T."/>
            <person name="Morono Y."/>
            <person name="Uchiyama I."/>
            <person name="Ito T."/>
            <person name="Fujiyama A."/>
            <person name="Inagaki F."/>
            <person name="Takami H."/>
        </authorList>
    </citation>
    <scope>NUCLEOTIDE SEQUENCE</scope>
    <source>
        <strain evidence="7">Expedition CK06-06</strain>
    </source>
</reference>
<evidence type="ECO:0000256" key="3">
    <source>
        <dbReference type="ARBA" id="ARBA00022759"/>
    </source>
</evidence>
<evidence type="ECO:0000256" key="2">
    <source>
        <dbReference type="ARBA" id="ARBA00022722"/>
    </source>
</evidence>
<dbReference type="EMBL" id="BARW01025157">
    <property type="protein sequence ID" value="GAJ05518.1"/>
    <property type="molecule type" value="Genomic_DNA"/>
</dbReference>
<dbReference type="Gene3D" id="3.30.920.30">
    <property type="entry name" value="Hypothetical protein"/>
    <property type="match status" value="1"/>
</dbReference>
<evidence type="ECO:0000256" key="6">
    <source>
        <dbReference type="ARBA" id="ARBA00023016"/>
    </source>
</evidence>
<organism evidence="7">
    <name type="scientific">marine sediment metagenome</name>
    <dbReference type="NCBI Taxonomy" id="412755"/>
    <lineage>
        <taxon>unclassified sequences</taxon>
        <taxon>metagenomes</taxon>
        <taxon>ecological metagenomes</taxon>
    </lineage>
</organism>
<keyword evidence="6" id="KW-0346">Stress response</keyword>
<protein>
    <recommendedName>
        <fullName evidence="8">Addiction module toxin, HicA family</fullName>
    </recommendedName>
</protein>
<sequence>MPVSGEEMLKLYRKAGWVIVHRKGSHVKVGKGNLRETISLHKELKRRLERALFKRIEQTRTGKED</sequence>
<dbReference type="SUPFAM" id="SSF54786">
    <property type="entry name" value="YcfA/nrd intein domain"/>
    <property type="match status" value="1"/>
</dbReference>